<reference evidence="7" key="1">
    <citation type="submission" date="2018-05" db="EMBL/GenBank/DDBJ databases">
        <authorList>
            <person name="Lanie J.A."/>
            <person name="Ng W.-L."/>
            <person name="Kazmierczak K.M."/>
            <person name="Andrzejewski T.M."/>
            <person name="Davidsen T.M."/>
            <person name="Wayne K.J."/>
            <person name="Tettelin H."/>
            <person name="Glass J.I."/>
            <person name="Rusch D."/>
            <person name="Podicherti R."/>
            <person name="Tsui H.-C.T."/>
            <person name="Winkler M.E."/>
        </authorList>
    </citation>
    <scope>NUCLEOTIDE SEQUENCE</scope>
</reference>
<evidence type="ECO:0000256" key="1">
    <source>
        <dbReference type="ARBA" id="ARBA00004141"/>
    </source>
</evidence>
<feature type="transmembrane region" description="Helical" evidence="6">
    <location>
        <begin position="157"/>
        <end position="183"/>
    </location>
</feature>
<sequence length="374" mass="40650">MSMELPSDRPRPVSDHFSELYGIVRVSTILLFLATIAWSYNSDSLMRLWLDSLPLGAASMDLSVYSPFDWLEIRWSMAILLSVLTIMPFVSFRFQRFASSGLLPKERSWLALVLGISTVLIPLVIIICWVYLLPLLIEAAQSVDYLEGVGSRYDASALFRLTLGTSWVLVCAMLATVTLSMVRLLGMVEQGETRLRVRLLLIFGGLLVLTLPSEYEGLRLLIAVAAMLAADRLSGTLPNAVLGRRSFEVVDYVSEAGSTTRLALLDCSCEGACPQFPVDAVPSGIASPKCTALCLENLEQAALTDLVLQHGITKLVIGGCDSSPLPSRLKSSLDSLGCEYSGLGWLDEPRSSDESWRAASIGDSTSRTTGSALD</sequence>
<evidence type="ECO:0000256" key="6">
    <source>
        <dbReference type="SAM" id="Phobius"/>
    </source>
</evidence>
<keyword evidence="4 6" id="KW-0472">Membrane</keyword>
<evidence type="ECO:0000313" key="7">
    <source>
        <dbReference type="EMBL" id="SVA08778.1"/>
    </source>
</evidence>
<feature type="region of interest" description="Disordered" evidence="5">
    <location>
        <begin position="347"/>
        <end position="374"/>
    </location>
</feature>
<dbReference type="GO" id="GO:0016020">
    <property type="term" value="C:membrane"/>
    <property type="evidence" value="ECO:0007669"/>
    <property type="project" value="UniProtKB-SubCell"/>
</dbReference>
<evidence type="ECO:0000256" key="3">
    <source>
        <dbReference type="ARBA" id="ARBA00022989"/>
    </source>
</evidence>
<feature type="compositionally biased region" description="Polar residues" evidence="5">
    <location>
        <begin position="362"/>
        <end position="374"/>
    </location>
</feature>
<feature type="transmembrane region" description="Helical" evidence="6">
    <location>
        <begin position="73"/>
        <end position="90"/>
    </location>
</feature>
<keyword evidence="3 6" id="KW-1133">Transmembrane helix</keyword>
<accession>A0A381SZN6</accession>
<organism evidence="7">
    <name type="scientific">marine metagenome</name>
    <dbReference type="NCBI Taxonomy" id="408172"/>
    <lineage>
        <taxon>unclassified sequences</taxon>
        <taxon>metagenomes</taxon>
        <taxon>ecological metagenomes</taxon>
    </lineage>
</organism>
<keyword evidence="2 6" id="KW-0812">Transmembrane</keyword>
<feature type="compositionally biased region" description="Basic and acidic residues" evidence="5">
    <location>
        <begin position="347"/>
        <end position="356"/>
    </location>
</feature>
<evidence type="ECO:0000256" key="5">
    <source>
        <dbReference type="SAM" id="MobiDB-lite"/>
    </source>
</evidence>
<name>A0A381SZN6_9ZZZZ</name>
<evidence type="ECO:0000256" key="4">
    <source>
        <dbReference type="ARBA" id="ARBA00023136"/>
    </source>
</evidence>
<dbReference type="EMBL" id="UINC01003729">
    <property type="protein sequence ID" value="SVA08778.1"/>
    <property type="molecule type" value="Genomic_DNA"/>
</dbReference>
<proteinExistence type="predicted"/>
<dbReference type="AlphaFoldDB" id="A0A381SZN6"/>
<feature type="transmembrane region" description="Helical" evidence="6">
    <location>
        <begin position="195"/>
        <end position="212"/>
    </location>
</feature>
<feature type="transmembrane region" description="Helical" evidence="6">
    <location>
        <begin position="110"/>
        <end position="137"/>
    </location>
</feature>
<comment type="subcellular location">
    <subcellularLocation>
        <location evidence="1">Membrane</location>
        <topology evidence="1">Multi-pass membrane protein</topology>
    </subcellularLocation>
</comment>
<gene>
    <name evidence="7" type="ORF">METZ01_LOCUS61632</name>
</gene>
<dbReference type="Pfam" id="PF00902">
    <property type="entry name" value="TatC"/>
    <property type="match status" value="1"/>
</dbReference>
<protein>
    <submittedName>
        <fullName evidence="7">Uncharacterized protein</fullName>
    </submittedName>
</protein>
<feature type="transmembrane region" description="Helical" evidence="6">
    <location>
        <begin position="20"/>
        <end position="40"/>
    </location>
</feature>
<evidence type="ECO:0000256" key="2">
    <source>
        <dbReference type="ARBA" id="ARBA00022692"/>
    </source>
</evidence>
<dbReference type="InterPro" id="IPR002033">
    <property type="entry name" value="TatC"/>
</dbReference>